<proteinExistence type="inferred from homology"/>
<dbReference type="InterPro" id="IPR033585">
    <property type="entry name" value="DRC12-like"/>
</dbReference>
<evidence type="ECO:0000256" key="2">
    <source>
        <dbReference type="ARBA" id="ARBA00004611"/>
    </source>
</evidence>
<dbReference type="Proteomes" id="UP000314983">
    <property type="component" value="Chromosome 15"/>
</dbReference>
<comment type="function">
    <text evidence="1">Component of the nexin-dynein regulatory complex (N-DRC), a key regulator of ciliary/flagellar motility which maintains the alignment and integrity of the distal axoneme and regulates microtubule sliding in motile axonemes.</text>
</comment>
<evidence type="ECO:0000313" key="14">
    <source>
        <dbReference type="Ensembl" id="ENSEEEP00000019718.1"/>
    </source>
</evidence>
<comment type="subcellular location">
    <subcellularLocation>
        <location evidence="2">Cytoplasm</location>
        <location evidence="2">Cytoskeleton</location>
        <location evidence="2">Flagellum axoneme</location>
    </subcellularLocation>
</comment>
<dbReference type="GeneTree" id="ENSGT00940000167064"/>
<evidence type="ECO:0000256" key="3">
    <source>
        <dbReference type="ARBA" id="ARBA00011248"/>
    </source>
</evidence>
<evidence type="ECO:0000256" key="6">
    <source>
        <dbReference type="ARBA" id="ARBA00023054"/>
    </source>
</evidence>
<keyword evidence="4" id="KW-0963">Cytoplasm</keyword>
<feature type="region of interest" description="Disordered" evidence="13">
    <location>
        <begin position="1"/>
        <end position="22"/>
    </location>
</feature>
<keyword evidence="6 12" id="KW-0175">Coiled coil</keyword>
<evidence type="ECO:0000256" key="4">
    <source>
        <dbReference type="ARBA" id="ARBA00022490"/>
    </source>
</evidence>
<protein>
    <recommendedName>
        <fullName evidence="11">Dynein regulatory complex protein 12</fullName>
    </recommendedName>
</protein>
<evidence type="ECO:0000256" key="1">
    <source>
        <dbReference type="ARBA" id="ARBA00003029"/>
    </source>
</evidence>
<keyword evidence="9" id="KW-0966">Cell projection</keyword>
<evidence type="ECO:0000256" key="11">
    <source>
        <dbReference type="ARBA" id="ARBA00044800"/>
    </source>
</evidence>
<evidence type="ECO:0000256" key="5">
    <source>
        <dbReference type="ARBA" id="ARBA00022846"/>
    </source>
</evidence>
<gene>
    <name evidence="14" type="primary">CCDC153</name>
</gene>
<evidence type="ECO:0000313" key="15">
    <source>
        <dbReference type="Proteomes" id="UP000314983"/>
    </source>
</evidence>
<evidence type="ECO:0000256" key="10">
    <source>
        <dbReference type="ARBA" id="ARBA00044754"/>
    </source>
</evidence>
<feature type="compositionally biased region" description="Basic and acidic residues" evidence="13">
    <location>
        <begin position="10"/>
        <end position="21"/>
    </location>
</feature>
<keyword evidence="15" id="KW-1185">Reference proteome</keyword>
<evidence type="ECO:0000256" key="13">
    <source>
        <dbReference type="SAM" id="MobiDB-lite"/>
    </source>
</evidence>
<dbReference type="OMA" id="HAKYKEQ"/>
<reference evidence="14" key="3">
    <citation type="submission" date="2020-05" db="EMBL/GenBank/DDBJ databases">
        <title>Electrophorus electricus (electric eel) genome, fEleEle1, primary haplotype.</title>
        <authorList>
            <person name="Myers G."/>
            <person name="Meyer A."/>
            <person name="Fedrigo O."/>
            <person name="Formenti G."/>
            <person name="Rhie A."/>
            <person name="Tracey A."/>
            <person name="Sims Y."/>
            <person name="Jarvis E.D."/>
        </authorList>
    </citation>
    <scope>NUCLEOTIDE SEQUENCE [LARGE SCALE GENOMIC DNA]</scope>
</reference>
<evidence type="ECO:0000256" key="8">
    <source>
        <dbReference type="ARBA" id="ARBA00023212"/>
    </source>
</evidence>
<keyword evidence="7" id="KW-0969">Cilium</keyword>
<keyword evidence="8" id="KW-0206">Cytoskeleton</keyword>
<evidence type="ECO:0000256" key="7">
    <source>
        <dbReference type="ARBA" id="ARBA00023069"/>
    </source>
</evidence>
<name>A0A4W4F4T2_ELEEL</name>
<comment type="similarity">
    <text evidence="10">Belongs to the DRC12 family.</text>
</comment>
<feature type="coiled-coil region" evidence="12">
    <location>
        <begin position="51"/>
        <end position="153"/>
    </location>
</feature>
<keyword evidence="5" id="KW-0282">Flagellum</keyword>
<organism evidence="14 15">
    <name type="scientific">Electrophorus electricus</name>
    <name type="common">Electric eel</name>
    <name type="synonym">Gymnotus electricus</name>
    <dbReference type="NCBI Taxonomy" id="8005"/>
    <lineage>
        <taxon>Eukaryota</taxon>
        <taxon>Metazoa</taxon>
        <taxon>Chordata</taxon>
        <taxon>Craniata</taxon>
        <taxon>Vertebrata</taxon>
        <taxon>Euteleostomi</taxon>
        <taxon>Actinopterygii</taxon>
        <taxon>Neopterygii</taxon>
        <taxon>Teleostei</taxon>
        <taxon>Ostariophysi</taxon>
        <taxon>Gymnotiformes</taxon>
        <taxon>Gymnotoidei</taxon>
        <taxon>Gymnotidae</taxon>
        <taxon>Electrophorus</taxon>
    </lineage>
</organism>
<reference evidence="14" key="4">
    <citation type="submission" date="2025-08" db="UniProtKB">
        <authorList>
            <consortium name="Ensembl"/>
        </authorList>
    </citation>
    <scope>IDENTIFICATION</scope>
</reference>
<reference evidence="15" key="1">
    <citation type="journal article" date="2014" name="Science">
        <title>Nonhuman genetics. Genomic basis for the convergent evolution of electric organs.</title>
        <authorList>
            <person name="Gallant J.R."/>
            <person name="Traeger L.L."/>
            <person name="Volkening J.D."/>
            <person name="Moffett H."/>
            <person name="Chen P.H."/>
            <person name="Novina C.D."/>
            <person name="Phillips G.N.Jr."/>
            <person name="Anand R."/>
            <person name="Wells G.B."/>
            <person name="Pinch M."/>
            <person name="Guth R."/>
            <person name="Unguez G.A."/>
            <person name="Albert J.S."/>
            <person name="Zakon H.H."/>
            <person name="Samanta M.P."/>
            <person name="Sussman M.R."/>
        </authorList>
    </citation>
    <scope>NUCLEOTIDE SEQUENCE [LARGE SCALE GENOMIC DNA]</scope>
</reference>
<accession>A0A4W4F4T2</accession>
<dbReference type="STRING" id="8005.ENSEEEP00000019718"/>
<dbReference type="PANTHER" id="PTHR28656">
    <property type="entry name" value="COILED-COIL DOMAIN-CONTAINING PROTEIN 153"/>
    <property type="match status" value="1"/>
</dbReference>
<dbReference type="AlphaFoldDB" id="A0A4W4F4T2"/>
<dbReference type="Ensembl" id="ENSEEET00000019936.2">
    <property type="protein sequence ID" value="ENSEEEP00000019718.1"/>
    <property type="gene ID" value="ENSEEEG00000009648.2"/>
</dbReference>
<reference evidence="15" key="2">
    <citation type="journal article" date="2017" name="Sci. Adv.">
        <title>A tail of two voltages: Proteomic comparison of the three electric organs of the electric eel.</title>
        <authorList>
            <person name="Traeger L.L."/>
            <person name="Sabat G."/>
            <person name="Barrett-Wilt G.A."/>
            <person name="Wells G.B."/>
            <person name="Sussman M.R."/>
        </authorList>
    </citation>
    <scope>NUCLEOTIDE SEQUENCE [LARGE SCALE GENOMIC DNA]</scope>
</reference>
<evidence type="ECO:0000256" key="12">
    <source>
        <dbReference type="SAM" id="Coils"/>
    </source>
</evidence>
<reference evidence="14" key="5">
    <citation type="submission" date="2025-09" db="UniProtKB">
        <authorList>
            <consortium name="Ensembl"/>
        </authorList>
    </citation>
    <scope>IDENTIFICATION</scope>
</reference>
<comment type="subunit">
    <text evidence="3">Component of the nexin-dynein regulatory complex (N-DRC).</text>
</comment>
<evidence type="ECO:0000256" key="9">
    <source>
        <dbReference type="ARBA" id="ARBA00023273"/>
    </source>
</evidence>
<sequence length="194" mass="22979">MPPKKRKENVKKIKNDKSDKGKYRRSVLDLAVLKEHLALQRDVSCQAVSVRDELKYQIRDLKQALSQEKLDMKDITADLSREHQTLQRELEAKVEHLETNVSVLQKQLDQCHADLKKEREVRERTEEQKDAQISDLQRKLDSMEMEYEKILHACLDRLLWYLSEARKRWMDESSVLHQETKDMIAKLGLNPLDM</sequence>
<dbReference type="PANTHER" id="PTHR28656:SF1">
    <property type="entry name" value="COILED-COIL DOMAIN-CONTAINING PROTEIN 153"/>
    <property type="match status" value="1"/>
</dbReference>